<protein>
    <submittedName>
        <fullName evidence="4">EAL domain-containing protein</fullName>
    </submittedName>
</protein>
<dbReference type="CDD" id="cd01948">
    <property type="entry name" value="EAL"/>
    <property type="match status" value="1"/>
</dbReference>
<dbReference type="InterPro" id="IPR043128">
    <property type="entry name" value="Rev_trsase/Diguanyl_cyclase"/>
</dbReference>
<dbReference type="Proteomes" id="UP001205861">
    <property type="component" value="Unassembled WGS sequence"/>
</dbReference>
<dbReference type="InterPro" id="IPR001610">
    <property type="entry name" value="PAC"/>
</dbReference>
<keyword evidence="5" id="KW-1185">Reference proteome</keyword>
<dbReference type="SMART" id="SM00052">
    <property type="entry name" value="EAL"/>
    <property type="match status" value="1"/>
</dbReference>
<dbReference type="CDD" id="cd01949">
    <property type="entry name" value="GGDEF"/>
    <property type="match status" value="1"/>
</dbReference>
<accession>A0ABT2BLJ1</accession>
<dbReference type="Pfam" id="PF00563">
    <property type="entry name" value="EAL"/>
    <property type="match status" value="1"/>
</dbReference>
<dbReference type="SUPFAM" id="SSF141868">
    <property type="entry name" value="EAL domain-like"/>
    <property type="match status" value="1"/>
</dbReference>
<reference evidence="4 5" key="1">
    <citation type="submission" date="2022-08" db="EMBL/GenBank/DDBJ databases">
        <title>Reclassification of Massilia species as members of the genera Telluria, Duganella, Pseudoduganella, Mokoshia gen. nov. and Zemynaea gen. nov. using orthogonal and non-orthogonal genome-based approaches.</title>
        <authorList>
            <person name="Bowman J.P."/>
        </authorList>
    </citation>
    <scope>NUCLEOTIDE SEQUENCE [LARGE SCALE GENOMIC DNA]</scope>
    <source>
        <strain evidence="4 5">JCM 31607</strain>
    </source>
</reference>
<dbReference type="SMART" id="SM00267">
    <property type="entry name" value="GGDEF"/>
    <property type="match status" value="1"/>
</dbReference>
<dbReference type="InterPro" id="IPR029787">
    <property type="entry name" value="Nucleotide_cyclase"/>
</dbReference>
<gene>
    <name evidence="4" type="ORF">NX773_14420</name>
</gene>
<comment type="caution">
    <text evidence="4">The sequence shown here is derived from an EMBL/GenBank/DDBJ whole genome shotgun (WGS) entry which is preliminary data.</text>
</comment>
<dbReference type="EMBL" id="JANUGV010000003">
    <property type="protein sequence ID" value="MCS0609362.1"/>
    <property type="molecule type" value="Genomic_DNA"/>
</dbReference>
<proteinExistence type="predicted"/>
<dbReference type="Gene3D" id="2.10.70.100">
    <property type="match status" value="1"/>
</dbReference>
<sequence length="829" mass="92017">MEYRVEAGLYRTAFARATMPLMVFDLDTGFCVQANSAADQAYGYRANEWNAVSLFHIYDAEWHPALKEELRGSGAAQPGPPDIVKHWRRDGSIFWAAASLTLLGEGQRRQVMLCVQDVTPQQEMLVELSVIREHCWLAQELSGAGHCVFELKRGRQTWSRQQCRNFGLQPGTIPNDLDGAIKVLIGCVHELDRERAAAAIHACIDDGVLFDTEWMLRWPDGSERIVRVEGSRKDNADGTPYAFVCASFDLTDKRRTEENLRLARADLSLAQRIARVGTWVVDFTTGTAITTSEEMHKVFGFSESEVPLAFLNSRIHPDDLPVVETARSYCLAHPGTGYSVQFRVLPRPGEMYYVESQAEVQTDASGRAVRMVGYTRDITEAKLAEQQIQRLAYQDEVTGLPNRVALRRHLERATLIDSPGFAPLALILIDVARFRDIGLTLGHNNADVLLKDVSVRIAGAIGASAYVARIGGSQFAAVLSHEHAYESKDCARTMLRAFEAPFQVAGIQYDINVHIGIALCPGDASDPVDLMRKADVAVFQARRIGTDILGYAAADDPYKSDRLALLGEFRKAIQDGQIELYCQPKVEMRTNAVIGAEALVRWRHPRLGMISPSLFVPLVEDTELIHVLTRHMLQASVRQCFNWQREGVYIPMAVNISPRNLLSHDLVPNLETLLHTWGGSPDWLGLEITESSLITDPDESIAKIAALSRMGFRLFIDDFGTGYSSLGYLTRMPVDVIKVDHGFTMRMLEDTRSAAIVKSTIELAHNLGMSVVAEGTSTKEIWDVLTEYGCDEAQGYYVAEPFPAAEFGAWLKVTGRCTRAHLLAQSAAG</sequence>
<dbReference type="PROSITE" id="PS50113">
    <property type="entry name" value="PAC"/>
    <property type="match status" value="2"/>
</dbReference>
<dbReference type="InterPro" id="IPR000160">
    <property type="entry name" value="GGDEF_dom"/>
</dbReference>
<evidence type="ECO:0000259" key="1">
    <source>
        <dbReference type="PROSITE" id="PS50113"/>
    </source>
</evidence>
<organism evidence="4 5">
    <name type="scientific">Massilia solisilvae</name>
    <dbReference type="NCBI Taxonomy" id="1811225"/>
    <lineage>
        <taxon>Bacteria</taxon>
        <taxon>Pseudomonadati</taxon>
        <taxon>Pseudomonadota</taxon>
        <taxon>Betaproteobacteria</taxon>
        <taxon>Burkholderiales</taxon>
        <taxon>Oxalobacteraceae</taxon>
        <taxon>Telluria group</taxon>
        <taxon>Massilia</taxon>
    </lineage>
</organism>
<dbReference type="InterPro" id="IPR000014">
    <property type="entry name" value="PAS"/>
</dbReference>
<evidence type="ECO:0000313" key="4">
    <source>
        <dbReference type="EMBL" id="MCS0609362.1"/>
    </source>
</evidence>
<dbReference type="InterPro" id="IPR013655">
    <property type="entry name" value="PAS_fold_3"/>
</dbReference>
<dbReference type="InterPro" id="IPR035919">
    <property type="entry name" value="EAL_sf"/>
</dbReference>
<dbReference type="SUPFAM" id="SSF55785">
    <property type="entry name" value="PYP-like sensor domain (PAS domain)"/>
    <property type="match status" value="3"/>
</dbReference>
<dbReference type="PROSITE" id="PS50883">
    <property type="entry name" value="EAL"/>
    <property type="match status" value="1"/>
</dbReference>
<feature type="domain" description="GGDEF" evidence="3">
    <location>
        <begin position="422"/>
        <end position="554"/>
    </location>
</feature>
<dbReference type="PANTHER" id="PTHR44757:SF2">
    <property type="entry name" value="BIOFILM ARCHITECTURE MAINTENANCE PROTEIN MBAA"/>
    <property type="match status" value="1"/>
</dbReference>
<evidence type="ECO:0000259" key="3">
    <source>
        <dbReference type="PROSITE" id="PS50887"/>
    </source>
</evidence>
<feature type="domain" description="PAC" evidence="1">
    <location>
        <begin position="338"/>
        <end position="390"/>
    </location>
</feature>
<dbReference type="Gene3D" id="3.20.20.450">
    <property type="entry name" value="EAL domain"/>
    <property type="match status" value="1"/>
</dbReference>
<dbReference type="NCBIfam" id="TIGR00254">
    <property type="entry name" value="GGDEF"/>
    <property type="match status" value="1"/>
</dbReference>
<dbReference type="PANTHER" id="PTHR44757">
    <property type="entry name" value="DIGUANYLATE CYCLASE DGCP"/>
    <property type="match status" value="1"/>
</dbReference>
<dbReference type="SUPFAM" id="SSF55073">
    <property type="entry name" value="Nucleotide cyclase"/>
    <property type="match status" value="1"/>
</dbReference>
<feature type="domain" description="EAL" evidence="2">
    <location>
        <begin position="562"/>
        <end position="815"/>
    </location>
</feature>
<name>A0ABT2BLJ1_9BURK</name>
<evidence type="ECO:0000313" key="5">
    <source>
        <dbReference type="Proteomes" id="UP001205861"/>
    </source>
</evidence>
<dbReference type="InterPro" id="IPR035965">
    <property type="entry name" value="PAS-like_dom_sf"/>
</dbReference>
<evidence type="ECO:0000259" key="2">
    <source>
        <dbReference type="PROSITE" id="PS50883"/>
    </source>
</evidence>
<dbReference type="Gene3D" id="3.30.450.20">
    <property type="entry name" value="PAS domain"/>
    <property type="match status" value="3"/>
</dbReference>
<dbReference type="PROSITE" id="PS50887">
    <property type="entry name" value="GGDEF"/>
    <property type="match status" value="1"/>
</dbReference>
<dbReference type="SMART" id="SM00091">
    <property type="entry name" value="PAS"/>
    <property type="match status" value="2"/>
</dbReference>
<dbReference type="InterPro" id="IPR001633">
    <property type="entry name" value="EAL_dom"/>
</dbReference>
<dbReference type="Gene3D" id="3.30.70.270">
    <property type="match status" value="1"/>
</dbReference>
<dbReference type="RefSeq" id="WP_258857012.1">
    <property type="nucleotide sequence ID" value="NZ_JANUGV010000003.1"/>
</dbReference>
<dbReference type="SMART" id="SM00086">
    <property type="entry name" value="PAC"/>
    <property type="match status" value="3"/>
</dbReference>
<dbReference type="NCBIfam" id="TIGR00229">
    <property type="entry name" value="sensory_box"/>
    <property type="match status" value="2"/>
</dbReference>
<dbReference type="Pfam" id="PF13426">
    <property type="entry name" value="PAS_9"/>
    <property type="match status" value="1"/>
</dbReference>
<dbReference type="InterPro" id="IPR000700">
    <property type="entry name" value="PAS-assoc_C"/>
</dbReference>
<dbReference type="CDD" id="cd00130">
    <property type="entry name" value="PAS"/>
    <property type="match status" value="1"/>
</dbReference>
<dbReference type="InterPro" id="IPR052155">
    <property type="entry name" value="Biofilm_reg_signaling"/>
</dbReference>
<dbReference type="Pfam" id="PF00990">
    <property type="entry name" value="GGDEF"/>
    <property type="match status" value="1"/>
</dbReference>
<dbReference type="Pfam" id="PF08447">
    <property type="entry name" value="PAS_3"/>
    <property type="match status" value="2"/>
</dbReference>
<feature type="domain" description="PAC" evidence="1">
    <location>
        <begin position="210"/>
        <end position="262"/>
    </location>
</feature>